<feature type="transmembrane region" description="Helical" evidence="8">
    <location>
        <begin position="7"/>
        <end position="24"/>
    </location>
</feature>
<feature type="transmembrane region" description="Helical" evidence="8">
    <location>
        <begin position="180"/>
        <end position="202"/>
    </location>
</feature>
<keyword evidence="6 8" id="KW-1133">Transmembrane helix</keyword>
<keyword evidence="3" id="KW-0813">Transport</keyword>
<keyword evidence="7 8" id="KW-0472">Membrane</keyword>
<gene>
    <name evidence="9" type="ORF">DFQ01_103160</name>
</gene>
<name>A0A2V2YWR5_9BACL</name>
<dbReference type="InterPro" id="IPR004761">
    <property type="entry name" value="Spore_GerAB"/>
</dbReference>
<evidence type="ECO:0000256" key="6">
    <source>
        <dbReference type="ARBA" id="ARBA00022989"/>
    </source>
</evidence>
<feature type="transmembrane region" description="Helical" evidence="8">
    <location>
        <begin position="67"/>
        <end position="90"/>
    </location>
</feature>
<evidence type="ECO:0000256" key="4">
    <source>
        <dbReference type="ARBA" id="ARBA00022544"/>
    </source>
</evidence>
<dbReference type="EMBL" id="QGTQ01000003">
    <property type="protein sequence ID" value="PWW06258.1"/>
    <property type="molecule type" value="Genomic_DNA"/>
</dbReference>
<protein>
    <submittedName>
        <fullName evidence="9">Spore germination protein KB</fullName>
    </submittedName>
</protein>
<feature type="transmembrane region" description="Helical" evidence="8">
    <location>
        <begin position="214"/>
        <end position="235"/>
    </location>
</feature>
<dbReference type="AlphaFoldDB" id="A0A2V2YWR5"/>
<proteinExistence type="inferred from homology"/>
<evidence type="ECO:0000313" key="9">
    <source>
        <dbReference type="EMBL" id="PWW06258.1"/>
    </source>
</evidence>
<keyword evidence="5 8" id="KW-0812">Transmembrane</keyword>
<accession>A0A2V2YWR5</accession>
<dbReference type="GO" id="GO:0009847">
    <property type="term" value="P:spore germination"/>
    <property type="evidence" value="ECO:0007669"/>
    <property type="project" value="InterPro"/>
</dbReference>
<evidence type="ECO:0000256" key="8">
    <source>
        <dbReference type="SAM" id="Phobius"/>
    </source>
</evidence>
<feature type="transmembrane region" description="Helical" evidence="8">
    <location>
        <begin position="110"/>
        <end position="129"/>
    </location>
</feature>
<keyword evidence="10" id="KW-1185">Reference proteome</keyword>
<dbReference type="RefSeq" id="WP_110042948.1">
    <property type="nucleotide sequence ID" value="NZ_CP054609.1"/>
</dbReference>
<evidence type="ECO:0000256" key="1">
    <source>
        <dbReference type="ARBA" id="ARBA00004141"/>
    </source>
</evidence>
<comment type="caution">
    <text evidence="9">The sequence shown here is derived from an EMBL/GenBank/DDBJ whole genome shotgun (WGS) entry which is preliminary data.</text>
</comment>
<feature type="transmembrane region" description="Helical" evidence="8">
    <location>
        <begin position="36"/>
        <end position="55"/>
    </location>
</feature>
<dbReference type="GO" id="GO:0016020">
    <property type="term" value="C:membrane"/>
    <property type="evidence" value="ECO:0007669"/>
    <property type="project" value="UniProtKB-SubCell"/>
</dbReference>
<keyword evidence="4" id="KW-0309">Germination</keyword>
<dbReference type="NCBIfam" id="TIGR00912">
    <property type="entry name" value="2A0309"/>
    <property type="match status" value="1"/>
</dbReference>
<evidence type="ECO:0000256" key="5">
    <source>
        <dbReference type="ARBA" id="ARBA00022692"/>
    </source>
</evidence>
<dbReference type="PANTHER" id="PTHR34975:SF2">
    <property type="entry name" value="SPORE GERMINATION PROTEIN A2"/>
    <property type="match status" value="1"/>
</dbReference>
<evidence type="ECO:0000313" key="10">
    <source>
        <dbReference type="Proteomes" id="UP000246635"/>
    </source>
</evidence>
<evidence type="ECO:0000256" key="7">
    <source>
        <dbReference type="ARBA" id="ARBA00023136"/>
    </source>
</evidence>
<feature type="transmembrane region" description="Helical" evidence="8">
    <location>
        <begin position="300"/>
        <end position="320"/>
    </location>
</feature>
<dbReference type="PANTHER" id="PTHR34975">
    <property type="entry name" value="SPORE GERMINATION PROTEIN A2"/>
    <property type="match status" value="1"/>
</dbReference>
<comment type="similarity">
    <text evidence="2">Belongs to the amino acid-polyamine-organocation (APC) superfamily. Spore germination protein (SGP) (TC 2.A.3.9) family.</text>
</comment>
<dbReference type="Proteomes" id="UP000246635">
    <property type="component" value="Unassembled WGS sequence"/>
</dbReference>
<comment type="subcellular location">
    <subcellularLocation>
        <location evidence="1">Membrane</location>
        <topology evidence="1">Multi-pass membrane protein</topology>
    </subcellularLocation>
</comment>
<reference evidence="9 10" key="1">
    <citation type="submission" date="2018-05" db="EMBL/GenBank/DDBJ databases">
        <title>Genomic Encyclopedia of Type Strains, Phase III (KMG-III): the genomes of soil and plant-associated and newly described type strains.</title>
        <authorList>
            <person name="Whitman W."/>
        </authorList>
    </citation>
    <scope>NUCLEOTIDE SEQUENCE [LARGE SCALE GENOMIC DNA]</scope>
    <source>
        <strain evidence="9 10">CECT 5696</strain>
    </source>
</reference>
<organism evidence="9 10">
    <name type="scientific">Paenibacillus cellulosilyticus</name>
    <dbReference type="NCBI Taxonomy" id="375489"/>
    <lineage>
        <taxon>Bacteria</taxon>
        <taxon>Bacillati</taxon>
        <taxon>Bacillota</taxon>
        <taxon>Bacilli</taxon>
        <taxon>Bacillales</taxon>
        <taxon>Paenibacillaceae</taxon>
        <taxon>Paenibacillus</taxon>
    </lineage>
</organism>
<dbReference type="Pfam" id="PF03845">
    <property type="entry name" value="Spore_permease"/>
    <property type="match status" value="1"/>
</dbReference>
<evidence type="ECO:0000256" key="2">
    <source>
        <dbReference type="ARBA" id="ARBA00007998"/>
    </source>
</evidence>
<feature type="transmembrane region" description="Helical" evidence="8">
    <location>
        <begin position="332"/>
        <end position="350"/>
    </location>
</feature>
<dbReference type="OrthoDB" id="2840438at2"/>
<sequence>MERIGSHQLYVGIIMFVLGSAPLYELGVEAKQNAPLAMLVGALAGLLLVGMYLYLYHRAPEAGLTELYRLHFGLWIGSGIAFVHGMELAFEATHLLREYGYLTTLTLLESAPGWLMMLIACLLAGYTVIKGVEVLFRVIEILFPLTLTSYIMLAVMLYLNKLPDLHRLLPFVGFGSIIRAALPTIMVFPFGQIIVFLAIWNYVREKQRVTRMTLAGYLTVTAMLTYGNAMIMAVLGPQLAKGSSIPLLQVVQLIELGGFIERLDIIVTLLLFFGLYVKLAIGFMAVVLIVQPLFKWNRTVCAWVIGTLLFTIALLERNYTTHVWLGRYFMNNYVLIFQLGIPAVMLLIGLRRGKTPMPAIDSEMIIK</sequence>
<feature type="transmembrane region" description="Helical" evidence="8">
    <location>
        <begin position="141"/>
        <end position="160"/>
    </location>
</feature>
<evidence type="ECO:0000256" key="3">
    <source>
        <dbReference type="ARBA" id="ARBA00022448"/>
    </source>
</evidence>
<feature type="transmembrane region" description="Helical" evidence="8">
    <location>
        <begin position="265"/>
        <end position="288"/>
    </location>
</feature>